<reference evidence="1" key="1">
    <citation type="journal article" date="1998" name="Int. J. Syst. Bacteriol. 48 Pt">
        <title>Thermococcus guaymasensis sp. nov. and Thermococcus aggregans sp. nov., two novel thermophilic archaea isolated from the Guaymas Basin hydrothermal vent site.</title>
        <authorList>
            <person name="Canganella F."/>
            <person name="Jones W.J."/>
            <person name="Gambacorta A."/>
            <person name="Antranikian G."/>
        </authorList>
    </citation>
    <scope>NUCLEOTIDE SEQUENCE</scope>
    <source>
        <strain evidence="1">TY</strain>
    </source>
</reference>
<keyword evidence="2" id="KW-1185">Reference proteome</keyword>
<evidence type="ECO:0000313" key="1">
    <source>
        <dbReference type="EMBL" id="USS40003.1"/>
    </source>
</evidence>
<protein>
    <submittedName>
        <fullName evidence="1">Uncharacterized protein</fullName>
    </submittedName>
</protein>
<sequence>MLKEIANLEKGVVLITGDAKKLAKIFLNAWLSKGKVFLVEYLPFEVDYPENVFIGNIDEGVGFDGYLLYSLLSRPKSERTKYYSFIAGQKDKLILIYEPKYFRDSLFGYALKDFIDYLVAYKRETMGMERIDVYKLEEGKVIKKKTYVRRF</sequence>
<dbReference type="AlphaFoldDB" id="A0A9E7MW66"/>
<dbReference type="Proteomes" id="UP001055732">
    <property type="component" value="Chromosome"/>
</dbReference>
<accession>A0A9E7MW66</accession>
<reference evidence="1" key="2">
    <citation type="submission" date="2022-06" db="EMBL/GenBank/DDBJ databases">
        <authorList>
            <person name="Park Y.-J."/>
        </authorList>
    </citation>
    <scope>NUCLEOTIDE SEQUENCE</scope>
    <source>
        <strain evidence="1">TY</strain>
    </source>
</reference>
<proteinExistence type="predicted"/>
<dbReference type="RefSeq" id="WP_253303960.1">
    <property type="nucleotide sequence ID" value="NZ_CP099582.1"/>
</dbReference>
<name>A0A9E7MW66_THEAG</name>
<organism evidence="1 2">
    <name type="scientific">Thermococcus aggregans</name>
    <dbReference type="NCBI Taxonomy" id="110163"/>
    <lineage>
        <taxon>Archaea</taxon>
        <taxon>Methanobacteriati</taxon>
        <taxon>Methanobacteriota</taxon>
        <taxon>Thermococci</taxon>
        <taxon>Thermococcales</taxon>
        <taxon>Thermococcaceae</taxon>
        <taxon>Thermococcus</taxon>
    </lineage>
</organism>
<dbReference type="KEGG" id="tagg:NF865_06535"/>
<evidence type="ECO:0000313" key="2">
    <source>
        <dbReference type="Proteomes" id="UP001055732"/>
    </source>
</evidence>
<dbReference type="EMBL" id="CP099582">
    <property type="protein sequence ID" value="USS40003.1"/>
    <property type="molecule type" value="Genomic_DNA"/>
</dbReference>
<gene>
    <name evidence="1" type="ORF">NF865_06535</name>
</gene>